<evidence type="ECO:0000313" key="3">
    <source>
        <dbReference type="Proteomes" id="UP000509597"/>
    </source>
</evidence>
<gene>
    <name evidence="2" type="ORF">HQ393_01480</name>
</gene>
<keyword evidence="1" id="KW-0472">Membrane</keyword>
<dbReference type="AlphaFoldDB" id="A0A7H9BEN8"/>
<dbReference type="Pfam" id="PF07963">
    <property type="entry name" value="N_methyl"/>
    <property type="match status" value="1"/>
</dbReference>
<evidence type="ECO:0000256" key="1">
    <source>
        <dbReference type="SAM" id="Phobius"/>
    </source>
</evidence>
<organism evidence="2 3">
    <name type="scientific">Chitinibacter bivalviorum</name>
    <dbReference type="NCBI Taxonomy" id="2739434"/>
    <lineage>
        <taxon>Bacteria</taxon>
        <taxon>Pseudomonadati</taxon>
        <taxon>Pseudomonadota</taxon>
        <taxon>Betaproteobacteria</taxon>
        <taxon>Neisseriales</taxon>
        <taxon>Chitinibacteraceae</taxon>
        <taxon>Chitinibacter</taxon>
    </lineage>
</organism>
<evidence type="ECO:0000313" key="2">
    <source>
        <dbReference type="EMBL" id="QLG87017.1"/>
    </source>
</evidence>
<dbReference type="NCBIfam" id="TIGR02532">
    <property type="entry name" value="IV_pilin_GFxxxE"/>
    <property type="match status" value="1"/>
</dbReference>
<accession>A0A7H9BEN8</accession>
<dbReference type="Proteomes" id="UP000509597">
    <property type="component" value="Chromosome"/>
</dbReference>
<reference evidence="2 3" key="1">
    <citation type="submission" date="2020-07" db="EMBL/GenBank/DDBJ databases">
        <title>Complete genome sequence of Chitinibacter sp. 2T18.</title>
        <authorList>
            <person name="Bae J.-W."/>
            <person name="Choi J.-W."/>
        </authorList>
    </citation>
    <scope>NUCLEOTIDE SEQUENCE [LARGE SCALE GENOMIC DNA]</scope>
    <source>
        <strain evidence="2 3">2T18</strain>
    </source>
</reference>
<keyword evidence="1" id="KW-1133">Transmembrane helix</keyword>
<dbReference type="InterPro" id="IPR012902">
    <property type="entry name" value="N_methyl_site"/>
</dbReference>
<dbReference type="InterPro" id="IPR045584">
    <property type="entry name" value="Pilin-like"/>
</dbReference>
<proteinExistence type="predicted"/>
<dbReference type="KEGG" id="chiz:HQ393_01480"/>
<dbReference type="RefSeq" id="WP_179357103.1">
    <property type="nucleotide sequence ID" value="NZ_CP058627.1"/>
</dbReference>
<dbReference type="PROSITE" id="PS00409">
    <property type="entry name" value="PROKAR_NTER_METHYL"/>
    <property type="match status" value="1"/>
</dbReference>
<protein>
    <submittedName>
        <fullName evidence="2">Prepilin-type N-terminal cleavage/methylation domain-containing protein</fullName>
    </submittedName>
</protein>
<dbReference type="SUPFAM" id="SSF54523">
    <property type="entry name" value="Pili subunits"/>
    <property type="match status" value="1"/>
</dbReference>
<dbReference type="EMBL" id="CP058627">
    <property type="protein sequence ID" value="QLG87017.1"/>
    <property type="molecule type" value="Genomic_DNA"/>
</dbReference>
<keyword evidence="3" id="KW-1185">Reference proteome</keyword>
<keyword evidence="1" id="KW-0812">Transmembrane</keyword>
<dbReference type="Gene3D" id="3.30.700.10">
    <property type="entry name" value="Glycoprotein, Type 4 Pilin"/>
    <property type="match status" value="1"/>
</dbReference>
<name>A0A7H9BEN8_9NEIS</name>
<feature type="transmembrane region" description="Helical" evidence="1">
    <location>
        <begin position="6"/>
        <end position="26"/>
    </location>
</feature>
<sequence length="198" mass="21386">MKQKGFTLVELAIVLVIIGLILGMAFKGKDLIDGAKVKNMQAQYNKIVAGINIFYEKYGFYPGDGCPSATPASVAACNGTRNGLIDNGNEAAAFWVLLIDVTNILQSTDRRSVLGQDWTVWNRSNALWLDFQGAANADMRFICALDRLMDDGSSNTGIVRDGDPATTPPYASTSNTYTTASDCWSLSGQANVLMKVMP</sequence>